<proteinExistence type="predicted"/>
<name>A0ABD3DA96_9LAMI</name>
<sequence>MIFFVDEIPIRVFKNNERVGSRYLKLPMYIRASLWNGTQWLGPVNWSRGPFIANYRDFEVLGCPYDNSNPKECESLRYPWNAQDMWQLDPRQQEHYNNYTKTNIIYDYCKTNSRNSFPECKI</sequence>
<evidence type="ECO:0000256" key="1">
    <source>
        <dbReference type="ARBA" id="ARBA00022801"/>
    </source>
</evidence>
<dbReference type="InterPro" id="IPR044791">
    <property type="entry name" value="Beta-glucanase/XTH"/>
</dbReference>
<dbReference type="Gene3D" id="2.60.120.200">
    <property type="match status" value="1"/>
</dbReference>
<evidence type="ECO:0000313" key="5">
    <source>
        <dbReference type="Proteomes" id="UP001632038"/>
    </source>
</evidence>
<protein>
    <recommendedName>
        <fullName evidence="3">GH16 domain-containing protein</fullName>
    </recommendedName>
</protein>
<keyword evidence="1" id="KW-0378">Hydrolase</keyword>
<dbReference type="Pfam" id="PF00722">
    <property type="entry name" value="Glyco_hydro_16"/>
    <property type="match status" value="1"/>
</dbReference>
<evidence type="ECO:0000259" key="3">
    <source>
        <dbReference type="Pfam" id="PF00722"/>
    </source>
</evidence>
<organism evidence="4 5">
    <name type="scientific">Castilleja foliolosa</name>
    <dbReference type="NCBI Taxonomy" id="1961234"/>
    <lineage>
        <taxon>Eukaryota</taxon>
        <taxon>Viridiplantae</taxon>
        <taxon>Streptophyta</taxon>
        <taxon>Embryophyta</taxon>
        <taxon>Tracheophyta</taxon>
        <taxon>Spermatophyta</taxon>
        <taxon>Magnoliopsida</taxon>
        <taxon>eudicotyledons</taxon>
        <taxon>Gunneridae</taxon>
        <taxon>Pentapetalae</taxon>
        <taxon>asterids</taxon>
        <taxon>lamiids</taxon>
        <taxon>Lamiales</taxon>
        <taxon>Orobanchaceae</taxon>
        <taxon>Pedicularideae</taxon>
        <taxon>Castillejinae</taxon>
        <taxon>Castilleja</taxon>
    </lineage>
</organism>
<dbReference type="PANTHER" id="PTHR31062">
    <property type="entry name" value="XYLOGLUCAN ENDOTRANSGLUCOSYLASE/HYDROLASE PROTEIN 8-RELATED"/>
    <property type="match status" value="1"/>
</dbReference>
<dbReference type="EMBL" id="JAVIJP010000018">
    <property type="protein sequence ID" value="KAL3638617.1"/>
    <property type="molecule type" value="Genomic_DNA"/>
</dbReference>
<keyword evidence="5" id="KW-1185">Reference proteome</keyword>
<dbReference type="InterPro" id="IPR000757">
    <property type="entry name" value="Beta-glucanase-like"/>
</dbReference>
<gene>
    <name evidence="4" type="ORF">CASFOL_016524</name>
</gene>
<comment type="caution">
    <text evidence="4">The sequence shown here is derived from an EMBL/GenBank/DDBJ whole genome shotgun (WGS) entry which is preliminary data.</text>
</comment>
<dbReference type="SUPFAM" id="SSF49899">
    <property type="entry name" value="Concanavalin A-like lectins/glucanases"/>
    <property type="match status" value="1"/>
</dbReference>
<evidence type="ECO:0000313" key="4">
    <source>
        <dbReference type="EMBL" id="KAL3638617.1"/>
    </source>
</evidence>
<dbReference type="AlphaFoldDB" id="A0ABD3DA96"/>
<dbReference type="GO" id="GO:0016798">
    <property type="term" value="F:hydrolase activity, acting on glycosyl bonds"/>
    <property type="evidence" value="ECO:0007669"/>
    <property type="project" value="UniProtKB-KW"/>
</dbReference>
<evidence type="ECO:0000256" key="2">
    <source>
        <dbReference type="ARBA" id="ARBA00023295"/>
    </source>
</evidence>
<feature type="domain" description="GH16" evidence="3">
    <location>
        <begin position="2"/>
        <end position="42"/>
    </location>
</feature>
<dbReference type="Proteomes" id="UP001632038">
    <property type="component" value="Unassembled WGS sequence"/>
</dbReference>
<accession>A0ABD3DA96</accession>
<keyword evidence="2" id="KW-0326">Glycosidase</keyword>
<reference evidence="5" key="1">
    <citation type="journal article" date="2024" name="IScience">
        <title>Strigolactones Initiate the Formation of Haustorium-like Structures in Castilleja.</title>
        <authorList>
            <person name="Buerger M."/>
            <person name="Peterson D."/>
            <person name="Chory J."/>
        </authorList>
    </citation>
    <scope>NUCLEOTIDE SEQUENCE [LARGE SCALE GENOMIC DNA]</scope>
</reference>
<dbReference type="InterPro" id="IPR013320">
    <property type="entry name" value="ConA-like_dom_sf"/>
</dbReference>